<sequence length="72" mass="7763">MKLIDEWKAAHKMVSMWCMTAASALLGTWELIPKDLQDTLPHGVVVAVTIALLATGMIGRLVKQDGVSGESK</sequence>
<keyword evidence="1" id="KW-0812">Transmembrane</keyword>
<feature type="transmembrane region" description="Helical" evidence="1">
    <location>
        <begin position="12"/>
        <end position="32"/>
    </location>
</feature>
<proteinExistence type="predicted"/>
<dbReference type="EMBL" id="LR796284">
    <property type="protein sequence ID" value="CAB4134071.1"/>
    <property type="molecule type" value="Genomic_DNA"/>
</dbReference>
<evidence type="ECO:0000313" key="2">
    <source>
        <dbReference type="EMBL" id="CAB4134071.1"/>
    </source>
</evidence>
<feature type="transmembrane region" description="Helical" evidence="1">
    <location>
        <begin position="44"/>
        <end position="62"/>
    </location>
</feature>
<organism evidence="2">
    <name type="scientific">uncultured Caudovirales phage</name>
    <dbReference type="NCBI Taxonomy" id="2100421"/>
    <lineage>
        <taxon>Viruses</taxon>
        <taxon>Duplodnaviria</taxon>
        <taxon>Heunggongvirae</taxon>
        <taxon>Uroviricota</taxon>
        <taxon>Caudoviricetes</taxon>
        <taxon>Peduoviridae</taxon>
        <taxon>Maltschvirus</taxon>
        <taxon>Maltschvirus maltsch</taxon>
    </lineage>
</organism>
<reference evidence="2" key="1">
    <citation type="submission" date="2020-04" db="EMBL/GenBank/DDBJ databases">
        <authorList>
            <person name="Chiriac C."/>
            <person name="Salcher M."/>
            <person name="Ghai R."/>
            <person name="Kavagutti S V."/>
        </authorList>
    </citation>
    <scope>NUCLEOTIDE SEQUENCE</scope>
</reference>
<dbReference type="Pfam" id="PF25612">
    <property type="entry name" value="DUF7940"/>
    <property type="match status" value="1"/>
</dbReference>
<dbReference type="InterPro" id="IPR057700">
    <property type="entry name" value="DUF7940"/>
</dbReference>
<gene>
    <name evidence="2" type="ORF">UFOVP273_10</name>
</gene>
<keyword evidence="1" id="KW-0472">Membrane</keyword>
<evidence type="ECO:0000256" key="1">
    <source>
        <dbReference type="SAM" id="Phobius"/>
    </source>
</evidence>
<accession>A0A6J5LIS9</accession>
<keyword evidence="1" id="KW-1133">Transmembrane helix</keyword>
<name>A0A6J5LIS9_9CAUD</name>
<protein>
    <submittedName>
        <fullName evidence="2">Uncharacterized protein</fullName>
    </submittedName>
</protein>